<feature type="domain" description="PLD phosphodiesterase" evidence="5">
    <location>
        <begin position="132"/>
        <end position="165"/>
    </location>
</feature>
<dbReference type="CDD" id="cd09104">
    <property type="entry name" value="PLDc_vPLD1_2_like_1"/>
    <property type="match status" value="1"/>
</dbReference>
<dbReference type="Pfam" id="PF13091">
    <property type="entry name" value="PLDc_2"/>
    <property type="match status" value="1"/>
</dbReference>
<accession>A0A7W9MVU5</accession>
<dbReference type="PANTHER" id="PTHR18896">
    <property type="entry name" value="PHOSPHOLIPASE D"/>
    <property type="match status" value="1"/>
</dbReference>
<dbReference type="SMART" id="SM00155">
    <property type="entry name" value="PLDc"/>
    <property type="match status" value="2"/>
</dbReference>
<dbReference type="SUPFAM" id="SSF56024">
    <property type="entry name" value="Phospholipase D/nuclease"/>
    <property type="match status" value="2"/>
</dbReference>
<organism evidence="6 7">
    <name type="scientific">Kribbella italica</name>
    <dbReference type="NCBI Taxonomy" id="1540520"/>
    <lineage>
        <taxon>Bacteria</taxon>
        <taxon>Bacillati</taxon>
        <taxon>Actinomycetota</taxon>
        <taxon>Actinomycetes</taxon>
        <taxon>Propionibacteriales</taxon>
        <taxon>Kribbellaceae</taxon>
        <taxon>Kribbella</taxon>
    </lineage>
</organism>
<sequence>MKHDWFLTTAERGNPATEIDRDGAWTEGNLVRPLVHGSAYFARLYDELCALSKGDQVYFTDWRGDHDEALTDDGTTVGEVLCDLARSGVEVRGLLWRSHSDHVSFNAQQNQRLGTELNEAGAEVLLDQRVRRLASHHQKLFVIRHRGDPAADVAFVGGIDLSHQRRDDASHRGDPQQAPMDPRYGARTPWHDVALEIRGPVVGDLLRCFVERWDDPHPLDRRTPYRLLVQRLARMPRHPSTLPEAFPDPPVAGRSAVQVLRTYAHKHPGFPFAPRGEYSVARGYLKALRRARSLIYIEDQYFWSRDVAAALQEALDRSPSLRVIVVVPRFPDADGRFSGPPALDGQRRALELLRSDRVAVYDLENADSVPIYVHAKVCIVDDEWFACGSDNFNRRSWTNDSELTCAVVAPDVARSLRAELWSEHLGSGAELDPVAGFDAWRRTASALDAWHADGRSGDRPGGQIRCHRPADVSRWQRVWARPIFDHVYDPDGRPLAMRRRGAY</sequence>
<proteinExistence type="predicted"/>
<comment type="caution">
    <text evidence="6">The sequence shown here is derived from an EMBL/GenBank/DDBJ whole genome shotgun (WGS) entry which is preliminary data.</text>
</comment>
<evidence type="ECO:0000313" key="6">
    <source>
        <dbReference type="EMBL" id="MBB5837585.1"/>
    </source>
</evidence>
<evidence type="ECO:0000256" key="4">
    <source>
        <dbReference type="ARBA" id="ARBA00023098"/>
    </source>
</evidence>
<dbReference type="InterPro" id="IPR015679">
    <property type="entry name" value="PLipase_D_fam"/>
</dbReference>
<dbReference type="Proteomes" id="UP000549971">
    <property type="component" value="Unassembled WGS sequence"/>
</dbReference>
<comment type="catalytic activity">
    <reaction evidence="1">
        <text>a 1,2-diacyl-sn-glycero-3-phosphocholine + H2O = a 1,2-diacyl-sn-glycero-3-phosphate + choline + H(+)</text>
        <dbReference type="Rhea" id="RHEA:14445"/>
        <dbReference type="ChEBI" id="CHEBI:15354"/>
        <dbReference type="ChEBI" id="CHEBI:15377"/>
        <dbReference type="ChEBI" id="CHEBI:15378"/>
        <dbReference type="ChEBI" id="CHEBI:57643"/>
        <dbReference type="ChEBI" id="CHEBI:58608"/>
        <dbReference type="EC" id="3.1.4.4"/>
    </reaction>
</comment>
<feature type="domain" description="PLD phosphodiesterase" evidence="5">
    <location>
        <begin position="369"/>
        <end position="396"/>
    </location>
</feature>
<evidence type="ECO:0000313" key="7">
    <source>
        <dbReference type="Proteomes" id="UP000549971"/>
    </source>
</evidence>
<dbReference type="AlphaFoldDB" id="A0A7W9MVU5"/>
<evidence type="ECO:0000256" key="1">
    <source>
        <dbReference type="ARBA" id="ARBA00000798"/>
    </source>
</evidence>
<dbReference type="InterPro" id="IPR001736">
    <property type="entry name" value="PLipase_D/transphosphatidylase"/>
</dbReference>
<evidence type="ECO:0000256" key="3">
    <source>
        <dbReference type="ARBA" id="ARBA00022801"/>
    </source>
</evidence>
<gene>
    <name evidence="6" type="ORF">HDA39_004319</name>
</gene>
<dbReference type="PANTHER" id="PTHR18896:SF76">
    <property type="entry name" value="PHOSPHOLIPASE"/>
    <property type="match status" value="1"/>
</dbReference>
<dbReference type="GO" id="GO:0009395">
    <property type="term" value="P:phospholipid catabolic process"/>
    <property type="evidence" value="ECO:0007669"/>
    <property type="project" value="TreeGrafter"/>
</dbReference>
<evidence type="ECO:0000256" key="2">
    <source>
        <dbReference type="ARBA" id="ARBA00022737"/>
    </source>
</evidence>
<dbReference type="EMBL" id="JACHMY010000001">
    <property type="protein sequence ID" value="MBB5837585.1"/>
    <property type="molecule type" value="Genomic_DNA"/>
</dbReference>
<dbReference type="InterPro" id="IPR025202">
    <property type="entry name" value="PLD-like_dom"/>
</dbReference>
<dbReference type="PROSITE" id="PS50035">
    <property type="entry name" value="PLD"/>
    <property type="match status" value="2"/>
</dbReference>
<dbReference type="RefSeq" id="WP_238356117.1">
    <property type="nucleotide sequence ID" value="NZ_JACHMY010000001.1"/>
</dbReference>
<dbReference type="Gene3D" id="3.30.870.10">
    <property type="entry name" value="Endonuclease Chain A"/>
    <property type="match status" value="2"/>
</dbReference>
<keyword evidence="4" id="KW-0443">Lipid metabolism</keyword>
<dbReference type="GO" id="GO:0004630">
    <property type="term" value="F:phospholipase D activity"/>
    <property type="evidence" value="ECO:0007669"/>
    <property type="project" value="TreeGrafter"/>
</dbReference>
<evidence type="ECO:0000259" key="5">
    <source>
        <dbReference type="PROSITE" id="PS50035"/>
    </source>
</evidence>
<keyword evidence="7" id="KW-1185">Reference proteome</keyword>
<keyword evidence="2" id="KW-0677">Repeat</keyword>
<protein>
    <submittedName>
        <fullName evidence="6">Phosphatidylserine/phosphatidylglycerophosphate/ cardiolipin synthase-like enzyme</fullName>
    </submittedName>
</protein>
<dbReference type="CDD" id="cd09105">
    <property type="entry name" value="PLDc_vPLD1_2_like_2"/>
    <property type="match status" value="1"/>
</dbReference>
<name>A0A7W9MVU5_9ACTN</name>
<keyword evidence="3" id="KW-0378">Hydrolase</keyword>
<reference evidence="6 7" key="1">
    <citation type="submission" date="2020-08" db="EMBL/GenBank/DDBJ databases">
        <title>Sequencing the genomes of 1000 actinobacteria strains.</title>
        <authorList>
            <person name="Klenk H.-P."/>
        </authorList>
    </citation>
    <scope>NUCLEOTIDE SEQUENCE [LARGE SCALE GENOMIC DNA]</scope>
    <source>
        <strain evidence="6 7">DSM 28967</strain>
    </source>
</reference>